<organism evidence="6 7">
    <name type="scientific">Amphibalanus amphitrite</name>
    <name type="common">Striped barnacle</name>
    <name type="synonym">Balanus amphitrite</name>
    <dbReference type="NCBI Taxonomy" id="1232801"/>
    <lineage>
        <taxon>Eukaryota</taxon>
        <taxon>Metazoa</taxon>
        <taxon>Ecdysozoa</taxon>
        <taxon>Arthropoda</taxon>
        <taxon>Crustacea</taxon>
        <taxon>Multicrustacea</taxon>
        <taxon>Cirripedia</taxon>
        <taxon>Thoracica</taxon>
        <taxon>Thoracicalcarea</taxon>
        <taxon>Balanomorpha</taxon>
        <taxon>Balanoidea</taxon>
        <taxon>Balanidae</taxon>
        <taxon>Amphibalaninae</taxon>
        <taxon>Amphibalanus</taxon>
    </lineage>
</organism>
<keyword evidence="7" id="KW-1185">Reference proteome</keyword>
<evidence type="ECO:0000256" key="1">
    <source>
        <dbReference type="ARBA" id="ARBA00022729"/>
    </source>
</evidence>
<dbReference type="InterPro" id="IPR057243">
    <property type="entry name" value="Integrin_I-EGF_CS"/>
</dbReference>
<dbReference type="PROSITE" id="PS52047">
    <property type="entry name" value="I_EGF_2"/>
    <property type="match status" value="1"/>
</dbReference>
<name>A0A6A4W5K8_AMPAM</name>
<dbReference type="AlphaFoldDB" id="A0A6A4W5K8"/>
<feature type="compositionally biased region" description="Low complexity" evidence="3">
    <location>
        <begin position="250"/>
        <end position="267"/>
    </location>
</feature>
<feature type="chain" id="PRO_5025527869" evidence="4">
    <location>
        <begin position="26"/>
        <end position="333"/>
    </location>
</feature>
<evidence type="ECO:0000256" key="3">
    <source>
        <dbReference type="SAM" id="MobiDB-lite"/>
    </source>
</evidence>
<feature type="compositionally biased region" description="Basic and acidic residues" evidence="3">
    <location>
        <begin position="282"/>
        <end position="299"/>
    </location>
</feature>
<dbReference type="SUPFAM" id="SSF57196">
    <property type="entry name" value="EGF/Laminin"/>
    <property type="match status" value="1"/>
</dbReference>
<dbReference type="Pfam" id="PF07974">
    <property type="entry name" value="EGF_2"/>
    <property type="match status" value="1"/>
</dbReference>
<keyword evidence="1 4" id="KW-0732">Signal</keyword>
<evidence type="ECO:0000256" key="2">
    <source>
        <dbReference type="ARBA" id="ARBA00023157"/>
    </source>
</evidence>
<dbReference type="EMBL" id="VIIS01001182">
    <property type="protein sequence ID" value="KAF0301223.1"/>
    <property type="molecule type" value="Genomic_DNA"/>
</dbReference>
<gene>
    <name evidence="6" type="primary">ITGBL1_0</name>
    <name evidence="6" type="ORF">FJT64_026429</name>
</gene>
<dbReference type="PROSITE" id="PS00243">
    <property type="entry name" value="I_EGF_1"/>
    <property type="match status" value="1"/>
</dbReference>
<protein>
    <submittedName>
        <fullName evidence="6">Integrin beta-like protein 1</fullName>
    </submittedName>
</protein>
<feature type="domain" description="EGF-like" evidence="5">
    <location>
        <begin position="115"/>
        <end position="126"/>
    </location>
</feature>
<feature type="signal peptide" evidence="4">
    <location>
        <begin position="1"/>
        <end position="25"/>
    </location>
</feature>
<dbReference type="OrthoDB" id="192253at2759"/>
<accession>A0A6A4W5K8</accession>
<dbReference type="InterPro" id="IPR000742">
    <property type="entry name" value="EGF"/>
</dbReference>
<proteinExistence type="predicted"/>
<dbReference type="Proteomes" id="UP000440578">
    <property type="component" value="Unassembled WGS sequence"/>
</dbReference>
<keyword evidence="2" id="KW-1015">Disulfide bond</keyword>
<dbReference type="InterPro" id="IPR013111">
    <property type="entry name" value="EGF_extracell"/>
</dbReference>
<dbReference type="GO" id="GO:0007229">
    <property type="term" value="P:integrin-mediated signaling pathway"/>
    <property type="evidence" value="ECO:0007669"/>
    <property type="project" value="UniProtKB-KW"/>
</dbReference>
<sequence length="333" mass="35681">MAETPLRVAVCAVTALLLLGWCAHAVGPAADCSQFTSCRDCADSSATCAWCSDASSAGRRCVSLLAPLGPGASCSPCEEDRVRVAREVDTCDDSRCRGVDGRLCSGHGTCDCGTCTCETGYTGRVCQNCPFKWDDCPSSDETFSSCCNNMNHCFDWPARCARCMRNERNVTLCDMCPRDTRLVTSDPGEPRSAECVFDSVSFSSNLHCSYHVYYWHGDPPALELHSRVQLVCGSAADKTIFPKRKEKARPAAPKALPTPLPATTEAPSKAPQLARPRAPPVKPREEAAAGTTERPDETAKQAAGAPAVLCQMTVLLCSGWVLLCSGWVLAGLR</sequence>
<evidence type="ECO:0000256" key="4">
    <source>
        <dbReference type="SAM" id="SignalP"/>
    </source>
</evidence>
<evidence type="ECO:0000313" key="6">
    <source>
        <dbReference type="EMBL" id="KAF0301223.1"/>
    </source>
</evidence>
<comment type="caution">
    <text evidence="6">The sequence shown here is derived from an EMBL/GenBank/DDBJ whole genome shotgun (WGS) entry which is preliminary data.</text>
</comment>
<feature type="region of interest" description="Disordered" evidence="3">
    <location>
        <begin position="243"/>
        <end position="300"/>
    </location>
</feature>
<reference evidence="6 7" key="1">
    <citation type="submission" date="2019-07" db="EMBL/GenBank/DDBJ databases">
        <title>Draft genome assembly of a fouling barnacle, Amphibalanus amphitrite (Darwin, 1854): The first reference genome for Thecostraca.</title>
        <authorList>
            <person name="Kim W."/>
        </authorList>
    </citation>
    <scope>NUCLEOTIDE SEQUENCE [LARGE SCALE GENOMIC DNA]</scope>
    <source>
        <strain evidence="6">SNU_AA5</strain>
        <tissue evidence="6">Soma without cirri and trophi</tissue>
    </source>
</reference>
<evidence type="ECO:0000313" key="7">
    <source>
        <dbReference type="Proteomes" id="UP000440578"/>
    </source>
</evidence>
<keyword evidence="6" id="KW-0401">Integrin</keyword>
<dbReference type="Gene3D" id="2.10.25.10">
    <property type="entry name" value="Laminin"/>
    <property type="match status" value="1"/>
</dbReference>
<dbReference type="PROSITE" id="PS00022">
    <property type="entry name" value="EGF_1"/>
    <property type="match status" value="1"/>
</dbReference>
<evidence type="ECO:0000259" key="5">
    <source>
        <dbReference type="PROSITE" id="PS00022"/>
    </source>
</evidence>